<gene>
    <name evidence="1" type="ORF">PG994_015359</name>
</gene>
<keyword evidence="2" id="KW-1185">Reference proteome</keyword>
<evidence type="ECO:0000313" key="1">
    <source>
        <dbReference type="EMBL" id="KAK8036862.1"/>
    </source>
</evidence>
<dbReference type="Proteomes" id="UP001480595">
    <property type="component" value="Unassembled WGS sequence"/>
</dbReference>
<dbReference type="RefSeq" id="XP_066707680.1">
    <property type="nucleotide sequence ID" value="XM_066866766.1"/>
</dbReference>
<protein>
    <submittedName>
        <fullName evidence="1">Uncharacterized protein</fullName>
    </submittedName>
</protein>
<sequence length="194" mass="20708">MLRSCHSGAFELSTRADAGLLAKTLDPLSFAQAAVLPLGLSTVAIAMFQTHAMALLLPTAPSAAQNKDKDGKKVFLVGGGRPSVGSCDIQLAATAGTRNQDCCQNLSVRWVFDSCDERRGCDRRSPPGPRVYRPKVLSSADCLLPPQPLGLRLVHDAADGVDGLLVGKQRQLDQARPLPPSGLVVEHRVPWPRP</sequence>
<comment type="caution">
    <text evidence="1">The sequence shown here is derived from an EMBL/GenBank/DDBJ whole genome shotgun (WGS) entry which is preliminary data.</text>
</comment>
<dbReference type="Gene3D" id="3.40.50.720">
    <property type="entry name" value="NAD(P)-binding Rossmann-like Domain"/>
    <property type="match status" value="1"/>
</dbReference>
<organism evidence="1 2">
    <name type="scientific">Apiospora phragmitis</name>
    <dbReference type="NCBI Taxonomy" id="2905665"/>
    <lineage>
        <taxon>Eukaryota</taxon>
        <taxon>Fungi</taxon>
        <taxon>Dikarya</taxon>
        <taxon>Ascomycota</taxon>
        <taxon>Pezizomycotina</taxon>
        <taxon>Sordariomycetes</taxon>
        <taxon>Xylariomycetidae</taxon>
        <taxon>Amphisphaeriales</taxon>
        <taxon>Apiosporaceae</taxon>
        <taxon>Apiospora</taxon>
    </lineage>
</organism>
<dbReference type="EMBL" id="JAQQWL010000018">
    <property type="protein sequence ID" value="KAK8036862.1"/>
    <property type="molecule type" value="Genomic_DNA"/>
</dbReference>
<proteinExistence type="predicted"/>
<dbReference type="GeneID" id="92099831"/>
<dbReference type="Gene3D" id="3.90.180.10">
    <property type="entry name" value="Medium-chain alcohol dehydrogenases, catalytic domain"/>
    <property type="match status" value="1"/>
</dbReference>
<reference evidence="1 2" key="1">
    <citation type="submission" date="2023-01" db="EMBL/GenBank/DDBJ databases">
        <title>Analysis of 21 Apiospora genomes using comparative genomics revels a genus with tremendous synthesis potential of carbohydrate active enzymes and secondary metabolites.</title>
        <authorList>
            <person name="Sorensen T."/>
        </authorList>
    </citation>
    <scope>NUCLEOTIDE SEQUENCE [LARGE SCALE GENOMIC DNA]</scope>
    <source>
        <strain evidence="1 2">CBS 135458</strain>
    </source>
</reference>
<evidence type="ECO:0000313" key="2">
    <source>
        <dbReference type="Proteomes" id="UP001480595"/>
    </source>
</evidence>
<name>A0ABR1SRN7_9PEZI</name>
<accession>A0ABR1SRN7</accession>